<evidence type="ECO:0000313" key="3">
    <source>
        <dbReference type="EMBL" id="SEW30698.1"/>
    </source>
</evidence>
<evidence type="ECO:0000256" key="1">
    <source>
        <dbReference type="SAM" id="SignalP"/>
    </source>
</evidence>
<keyword evidence="1" id="KW-0732">Signal</keyword>
<accession>A0A1I0QTL3</accession>
<dbReference type="Proteomes" id="UP000199437">
    <property type="component" value="Unassembled WGS sequence"/>
</dbReference>
<organism evidence="3 4">
    <name type="scientific">Roseivirga pacifica</name>
    <dbReference type="NCBI Taxonomy" id="1267423"/>
    <lineage>
        <taxon>Bacteria</taxon>
        <taxon>Pseudomonadati</taxon>
        <taxon>Bacteroidota</taxon>
        <taxon>Cytophagia</taxon>
        <taxon>Cytophagales</taxon>
        <taxon>Roseivirgaceae</taxon>
        <taxon>Roseivirga</taxon>
    </lineage>
</organism>
<keyword evidence="4" id="KW-1185">Reference proteome</keyword>
<dbReference type="SMART" id="SM00867">
    <property type="entry name" value="YceI"/>
    <property type="match status" value="1"/>
</dbReference>
<evidence type="ECO:0000259" key="2">
    <source>
        <dbReference type="SMART" id="SM00867"/>
    </source>
</evidence>
<dbReference type="PANTHER" id="PTHR34406">
    <property type="entry name" value="PROTEIN YCEI"/>
    <property type="match status" value="1"/>
</dbReference>
<name>A0A1I0QTL3_9BACT</name>
<dbReference type="Gene3D" id="2.40.128.110">
    <property type="entry name" value="Lipid/polyisoprenoid-binding, YceI-like"/>
    <property type="match status" value="1"/>
</dbReference>
<gene>
    <name evidence="3" type="ORF">SAMN05216290_2676</name>
</gene>
<dbReference type="Pfam" id="PF04264">
    <property type="entry name" value="YceI"/>
    <property type="match status" value="1"/>
</dbReference>
<feature type="domain" description="Lipid/polyisoprenoid-binding YceI-like" evidence="2">
    <location>
        <begin position="27"/>
        <end position="180"/>
    </location>
</feature>
<dbReference type="STRING" id="1267423.SAMN05216290_2676"/>
<feature type="signal peptide" evidence="1">
    <location>
        <begin position="1"/>
        <end position="24"/>
    </location>
</feature>
<dbReference type="PANTHER" id="PTHR34406:SF1">
    <property type="entry name" value="PROTEIN YCEI"/>
    <property type="match status" value="1"/>
</dbReference>
<feature type="chain" id="PRO_5011554491" evidence="1">
    <location>
        <begin position="25"/>
        <end position="181"/>
    </location>
</feature>
<protein>
    <submittedName>
        <fullName evidence="3">Polyisoprenoid-binding protein YceI</fullName>
    </submittedName>
</protein>
<evidence type="ECO:0000313" key="4">
    <source>
        <dbReference type="Proteomes" id="UP000199437"/>
    </source>
</evidence>
<dbReference type="AlphaFoldDB" id="A0A1I0QTL3"/>
<sequence>MKKQTTTLIAFFLAALCFGFKAQAQTTYKLNPKESSFKVLGTSTLHDWHMEGAEASGQCVVNADGSIVSGNVTLQAESLKSGKGGMDKNAYKALKTGDYADISFTVSAVEGDKISGSLTIAGVNKPVTFEGNVSQNGDKITVSGTTEFLLTDFKIDPPKALMGTVKTGDKVSLEIKSTFIK</sequence>
<dbReference type="EMBL" id="FOIR01000002">
    <property type="protein sequence ID" value="SEW30698.1"/>
    <property type="molecule type" value="Genomic_DNA"/>
</dbReference>
<reference evidence="4" key="1">
    <citation type="submission" date="2016-10" db="EMBL/GenBank/DDBJ databases">
        <authorList>
            <person name="Varghese N."/>
            <person name="Submissions S."/>
        </authorList>
    </citation>
    <scope>NUCLEOTIDE SEQUENCE [LARGE SCALE GENOMIC DNA]</scope>
    <source>
        <strain evidence="4">CGMCC 1.12402</strain>
    </source>
</reference>
<dbReference type="InterPro" id="IPR007372">
    <property type="entry name" value="Lipid/polyisoprenoid-bd_YceI"/>
</dbReference>
<dbReference type="GeneID" id="99987368"/>
<dbReference type="InterPro" id="IPR036761">
    <property type="entry name" value="TTHA0802/YceI-like_sf"/>
</dbReference>
<dbReference type="OrthoDB" id="9794147at2"/>
<dbReference type="RefSeq" id="WP_090259069.1">
    <property type="nucleotide sequence ID" value="NZ_FOIR01000002.1"/>
</dbReference>
<proteinExistence type="predicted"/>
<dbReference type="SUPFAM" id="SSF101874">
    <property type="entry name" value="YceI-like"/>
    <property type="match status" value="1"/>
</dbReference>